<reference evidence="17" key="2">
    <citation type="submission" date="2022-06" db="EMBL/GenBank/DDBJ databases">
        <title>Xiashengella guii gen. nov. sp. nov., a bacterium isolated form anaerobic digestion tank.</title>
        <authorList>
            <person name="Huang H."/>
        </authorList>
    </citation>
    <scope>NUCLEOTIDE SEQUENCE</scope>
    <source>
        <strain evidence="17">Ai-910</strain>
    </source>
</reference>
<comment type="pathway">
    <text evidence="3 15">Purine metabolism; IMP biosynthesis via salvage pathway; IMP from hypoxanthine: step 1/1.</text>
</comment>
<dbReference type="PANTHER" id="PTHR43340:SF1">
    <property type="entry name" value="HYPOXANTHINE PHOSPHORIBOSYLTRANSFERASE"/>
    <property type="match status" value="1"/>
</dbReference>
<dbReference type="GO" id="GO:0046100">
    <property type="term" value="P:hypoxanthine metabolic process"/>
    <property type="evidence" value="ECO:0007669"/>
    <property type="project" value="TreeGrafter"/>
</dbReference>
<comment type="cofactor">
    <cofactor evidence="1 15">
        <name>Mg(2+)</name>
        <dbReference type="ChEBI" id="CHEBI:18420"/>
    </cofactor>
</comment>
<dbReference type="NCBIfam" id="TIGR01203">
    <property type="entry name" value="HGPRTase"/>
    <property type="match status" value="1"/>
</dbReference>
<evidence type="ECO:0000313" key="17">
    <source>
        <dbReference type="EMBL" id="URW80084.1"/>
    </source>
</evidence>
<protein>
    <recommendedName>
        <fullName evidence="5 15">Hypoxanthine phosphoribosyltransferase</fullName>
        <ecNumber evidence="5 15">2.4.2.8</ecNumber>
    </recommendedName>
</protein>
<dbReference type="SUPFAM" id="SSF53271">
    <property type="entry name" value="PRTase-like"/>
    <property type="match status" value="1"/>
</dbReference>
<dbReference type="InterPro" id="IPR029057">
    <property type="entry name" value="PRTase-like"/>
</dbReference>
<feature type="domain" description="Phosphoribosyltransferase" evidence="16">
    <location>
        <begin position="23"/>
        <end position="163"/>
    </location>
</feature>
<evidence type="ECO:0000256" key="10">
    <source>
        <dbReference type="ARBA" id="ARBA00022726"/>
    </source>
</evidence>
<evidence type="ECO:0000256" key="15">
    <source>
        <dbReference type="RuleBase" id="RU364099"/>
    </source>
</evidence>
<evidence type="ECO:0000256" key="12">
    <source>
        <dbReference type="ARBA" id="ARBA00022842"/>
    </source>
</evidence>
<reference evidence="17" key="1">
    <citation type="submission" date="2022-05" db="EMBL/GenBank/DDBJ databases">
        <authorList>
            <person name="Sun X."/>
        </authorList>
    </citation>
    <scope>NUCLEOTIDE SEQUENCE</scope>
    <source>
        <strain evidence="17">Ai-910</strain>
    </source>
</reference>
<evidence type="ECO:0000256" key="9">
    <source>
        <dbReference type="ARBA" id="ARBA00022723"/>
    </source>
</evidence>
<evidence type="ECO:0000256" key="4">
    <source>
        <dbReference type="ARBA" id="ARBA00008391"/>
    </source>
</evidence>
<dbReference type="Pfam" id="PF00156">
    <property type="entry name" value="Pribosyltran"/>
    <property type="match status" value="1"/>
</dbReference>
<gene>
    <name evidence="17" type="primary">hpt</name>
    <name evidence="17" type="ORF">M9189_01755</name>
</gene>
<evidence type="ECO:0000256" key="1">
    <source>
        <dbReference type="ARBA" id="ARBA00001946"/>
    </source>
</evidence>
<dbReference type="AlphaFoldDB" id="A0A9J6ZQ77"/>
<dbReference type="InterPro" id="IPR000836">
    <property type="entry name" value="PRTase_dom"/>
</dbReference>
<dbReference type="InterPro" id="IPR005904">
    <property type="entry name" value="Hxn_phspho_trans"/>
</dbReference>
<comment type="catalytic activity">
    <reaction evidence="14">
        <text>IMP + diphosphate = hypoxanthine + 5-phospho-alpha-D-ribose 1-diphosphate</text>
        <dbReference type="Rhea" id="RHEA:17973"/>
        <dbReference type="ChEBI" id="CHEBI:17368"/>
        <dbReference type="ChEBI" id="CHEBI:33019"/>
        <dbReference type="ChEBI" id="CHEBI:58017"/>
        <dbReference type="ChEBI" id="CHEBI:58053"/>
        <dbReference type="EC" id="2.4.2.8"/>
    </reaction>
    <physiologicalReaction direction="right-to-left" evidence="14">
        <dbReference type="Rhea" id="RHEA:17975"/>
    </physiologicalReaction>
</comment>
<keyword evidence="7 15" id="KW-0328">Glycosyltransferase</keyword>
<evidence type="ECO:0000256" key="2">
    <source>
        <dbReference type="ARBA" id="ARBA00004496"/>
    </source>
</evidence>
<dbReference type="GO" id="GO:0006166">
    <property type="term" value="P:purine ribonucleoside salvage"/>
    <property type="evidence" value="ECO:0007669"/>
    <property type="project" value="UniProtKB-KW"/>
</dbReference>
<dbReference type="InterPro" id="IPR050408">
    <property type="entry name" value="HGPRT"/>
</dbReference>
<name>A0A9J6ZQ77_9BACT</name>
<evidence type="ECO:0000256" key="5">
    <source>
        <dbReference type="ARBA" id="ARBA00011895"/>
    </source>
</evidence>
<evidence type="ECO:0000256" key="8">
    <source>
        <dbReference type="ARBA" id="ARBA00022679"/>
    </source>
</evidence>
<dbReference type="GO" id="GO:0000166">
    <property type="term" value="F:nucleotide binding"/>
    <property type="evidence" value="ECO:0007669"/>
    <property type="project" value="UniProtKB-KW"/>
</dbReference>
<keyword evidence="11 15" id="KW-0547">Nucleotide-binding</keyword>
<evidence type="ECO:0000259" key="16">
    <source>
        <dbReference type="Pfam" id="PF00156"/>
    </source>
</evidence>
<comment type="subcellular location">
    <subcellularLocation>
        <location evidence="2 15">Cytoplasm</location>
    </subcellularLocation>
</comment>
<dbReference type="CDD" id="cd06223">
    <property type="entry name" value="PRTases_typeI"/>
    <property type="match status" value="1"/>
</dbReference>
<dbReference type="Proteomes" id="UP001056426">
    <property type="component" value="Chromosome"/>
</dbReference>
<dbReference type="PANTHER" id="PTHR43340">
    <property type="entry name" value="HYPOXANTHINE-GUANINE PHOSPHORIBOSYLTRANSFERASE"/>
    <property type="match status" value="1"/>
</dbReference>
<dbReference type="GO" id="GO:0004422">
    <property type="term" value="F:hypoxanthine phosphoribosyltransferase activity"/>
    <property type="evidence" value="ECO:0007669"/>
    <property type="project" value="InterPro"/>
</dbReference>
<dbReference type="KEGG" id="alkq:M9189_01755"/>
<comment type="catalytic activity">
    <reaction evidence="13">
        <text>GMP + diphosphate = guanine + 5-phospho-alpha-D-ribose 1-diphosphate</text>
        <dbReference type="Rhea" id="RHEA:25424"/>
        <dbReference type="ChEBI" id="CHEBI:16235"/>
        <dbReference type="ChEBI" id="CHEBI:33019"/>
        <dbReference type="ChEBI" id="CHEBI:58017"/>
        <dbReference type="ChEBI" id="CHEBI:58115"/>
        <dbReference type="EC" id="2.4.2.8"/>
    </reaction>
    <physiologicalReaction direction="right-to-left" evidence="13">
        <dbReference type="Rhea" id="RHEA:25426"/>
    </physiologicalReaction>
</comment>
<dbReference type="EC" id="2.4.2.8" evidence="5 15"/>
<accession>A0A9J6ZQ77</accession>
<keyword evidence="18" id="KW-1185">Reference proteome</keyword>
<evidence type="ECO:0000256" key="6">
    <source>
        <dbReference type="ARBA" id="ARBA00022490"/>
    </source>
</evidence>
<keyword evidence="9 15" id="KW-0479">Metal-binding</keyword>
<evidence type="ECO:0000256" key="13">
    <source>
        <dbReference type="ARBA" id="ARBA00048811"/>
    </source>
</evidence>
<keyword evidence="10 15" id="KW-0660">Purine salvage</keyword>
<keyword evidence="6 15" id="KW-0963">Cytoplasm</keyword>
<evidence type="ECO:0000256" key="7">
    <source>
        <dbReference type="ARBA" id="ARBA00022676"/>
    </source>
</evidence>
<dbReference type="EMBL" id="CP098400">
    <property type="protein sequence ID" value="URW80084.1"/>
    <property type="molecule type" value="Genomic_DNA"/>
</dbReference>
<dbReference type="Gene3D" id="3.40.50.2020">
    <property type="match status" value="1"/>
</dbReference>
<dbReference type="GO" id="GO:0005829">
    <property type="term" value="C:cytosol"/>
    <property type="evidence" value="ECO:0007669"/>
    <property type="project" value="TreeGrafter"/>
</dbReference>
<dbReference type="GO" id="GO:0032263">
    <property type="term" value="P:GMP salvage"/>
    <property type="evidence" value="ECO:0007669"/>
    <property type="project" value="TreeGrafter"/>
</dbReference>
<keyword evidence="12 15" id="KW-0460">Magnesium</keyword>
<comment type="similarity">
    <text evidence="4 15">Belongs to the purine/pyrimidine phosphoribosyltransferase family.</text>
</comment>
<dbReference type="GO" id="GO:0006178">
    <property type="term" value="P:guanine salvage"/>
    <property type="evidence" value="ECO:0007669"/>
    <property type="project" value="TreeGrafter"/>
</dbReference>
<dbReference type="GO" id="GO:0032264">
    <property type="term" value="P:IMP salvage"/>
    <property type="evidence" value="ECO:0007669"/>
    <property type="project" value="TreeGrafter"/>
</dbReference>
<evidence type="ECO:0000256" key="11">
    <source>
        <dbReference type="ARBA" id="ARBA00022741"/>
    </source>
</evidence>
<organism evidence="17 18">
    <name type="scientific">Xiashengella succiniciproducens</name>
    <dbReference type="NCBI Taxonomy" id="2949635"/>
    <lineage>
        <taxon>Bacteria</taxon>
        <taxon>Pseudomonadati</taxon>
        <taxon>Bacteroidota</taxon>
        <taxon>Bacteroidia</taxon>
        <taxon>Marinilabiliales</taxon>
        <taxon>Marinilabiliaceae</taxon>
        <taxon>Xiashengella</taxon>
    </lineage>
</organism>
<keyword evidence="8 15" id="KW-0808">Transferase</keyword>
<proteinExistence type="inferred from homology"/>
<dbReference type="RefSeq" id="WP_250724198.1">
    <property type="nucleotide sequence ID" value="NZ_CP098400.1"/>
</dbReference>
<dbReference type="GO" id="GO:0000287">
    <property type="term" value="F:magnesium ion binding"/>
    <property type="evidence" value="ECO:0007669"/>
    <property type="project" value="TreeGrafter"/>
</dbReference>
<evidence type="ECO:0000256" key="3">
    <source>
        <dbReference type="ARBA" id="ARBA00004669"/>
    </source>
</evidence>
<evidence type="ECO:0000313" key="18">
    <source>
        <dbReference type="Proteomes" id="UP001056426"/>
    </source>
</evidence>
<evidence type="ECO:0000256" key="14">
    <source>
        <dbReference type="ARBA" id="ARBA00049402"/>
    </source>
</evidence>
<sequence length="178" mass="19926">MKRIKLLDKEFALTIPGSDIKKATWQMAEKMNQDLKDKNPLMVCILNGSFMFSADLLKLVEFPCQISFVKLASYEDMGSTGTVKELIGFNEELKGRTVVLLEDIVDTGITVESCVNQIKKTGAKEVLVATMLFKPAACQRRINLDYVGLEIPNDFIVGYGLDYNGYGRNLPDIYSLVK</sequence>